<dbReference type="Proteomes" id="UP000475249">
    <property type="component" value="Unassembled WGS sequence"/>
</dbReference>
<name>A0A6L9EBZ3_9FLAO</name>
<evidence type="ECO:0000313" key="1">
    <source>
        <dbReference type="EMBL" id="NAS12235.1"/>
    </source>
</evidence>
<organism evidence="1 2">
    <name type="scientific">Poritiphilus flavus</name>
    <dbReference type="NCBI Taxonomy" id="2697053"/>
    <lineage>
        <taxon>Bacteria</taxon>
        <taxon>Pseudomonadati</taxon>
        <taxon>Bacteroidota</taxon>
        <taxon>Flavobacteriia</taxon>
        <taxon>Flavobacteriales</taxon>
        <taxon>Flavobacteriaceae</taxon>
        <taxon>Poritiphilus</taxon>
    </lineage>
</organism>
<accession>A0A6L9EBZ3</accession>
<comment type="caution">
    <text evidence="1">The sequence shown here is derived from an EMBL/GenBank/DDBJ whole genome shotgun (WGS) entry which is preliminary data.</text>
</comment>
<dbReference type="EMBL" id="WXYO01000004">
    <property type="protein sequence ID" value="NAS12235.1"/>
    <property type="molecule type" value="Genomic_DNA"/>
</dbReference>
<evidence type="ECO:0000313" key="2">
    <source>
        <dbReference type="Proteomes" id="UP000475249"/>
    </source>
</evidence>
<protein>
    <recommendedName>
        <fullName evidence="3">MetA-pathway of phenol degradation</fullName>
    </recommendedName>
</protein>
<keyword evidence="2" id="KW-1185">Reference proteome</keyword>
<gene>
    <name evidence="1" type="ORF">GTQ38_09495</name>
</gene>
<proteinExistence type="predicted"/>
<evidence type="ECO:0008006" key="3">
    <source>
        <dbReference type="Google" id="ProtNLM"/>
    </source>
</evidence>
<dbReference type="AlphaFoldDB" id="A0A6L9EBZ3"/>
<dbReference type="RefSeq" id="WP_161435278.1">
    <property type="nucleotide sequence ID" value="NZ_WXYO01000004.1"/>
</dbReference>
<sequence>MKKHSFIILAFIITNQLFSQVLSPINPVIGGPTGQGLVDDSCKICFEWLPAKNATEASTIWSDGKRFSFLNTASLNATGETGSAFVDIISDYAGPVRVALTSTVAATDREEESESDQSIERFLSGGGAAVFNFTLIGPTLSWDSNRSYLTFLFNPKLGFDFPALGASTDDSTINMDFGGEVRFNMPLAENNLGFVGHFRGAYVVGGDTFYEGLGLLGDDASSFTYSQVSLGFTLPGINWAILWNKTISGPSSLNDFHKSGRISLIITPK</sequence>
<reference evidence="1 2" key="1">
    <citation type="submission" date="2020-01" db="EMBL/GenBank/DDBJ databases">
        <title>Bacteria diversity of Porities sp.</title>
        <authorList>
            <person name="Wang G."/>
        </authorList>
    </citation>
    <scope>NUCLEOTIDE SEQUENCE [LARGE SCALE GENOMIC DNA]</scope>
    <source>
        <strain evidence="1 2">R33</strain>
    </source>
</reference>